<dbReference type="InterPro" id="IPR011009">
    <property type="entry name" value="Kinase-like_dom_sf"/>
</dbReference>
<dbReference type="Proteomes" id="UP001595897">
    <property type="component" value="Unassembled WGS sequence"/>
</dbReference>
<dbReference type="CDD" id="cd13970">
    <property type="entry name" value="ABC1_ADCK3"/>
    <property type="match status" value="1"/>
</dbReference>
<comment type="caution">
    <text evidence="6">The sequence shown here is derived from an EMBL/GenBank/DDBJ whole genome shotgun (WGS) entry which is preliminary data.</text>
</comment>
<name>A0ABV9LQE8_9ALTE</name>
<dbReference type="EC" id="2.7.-.-" evidence="6"/>
<dbReference type="PANTHER" id="PTHR43851:SF3">
    <property type="entry name" value="COENZYME Q8"/>
    <property type="match status" value="1"/>
</dbReference>
<protein>
    <submittedName>
        <fullName evidence="6">ABC1 kinase family protein</fullName>
        <ecNumber evidence="6">2.7.-.-</ecNumber>
    </submittedName>
</protein>
<keyword evidence="4" id="KW-0067">ATP-binding</keyword>
<evidence type="ECO:0000256" key="4">
    <source>
        <dbReference type="ARBA" id="ARBA00022840"/>
    </source>
</evidence>
<accession>A0ABV9LQE8</accession>
<organism evidence="6 7">
    <name type="scientific">Glaciecola siphonariae</name>
    <dbReference type="NCBI Taxonomy" id="521012"/>
    <lineage>
        <taxon>Bacteria</taxon>
        <taxon>Pseudomonadati</taxon>
        <taxon>Pseudomonadota</taxon>
        <taxon>Gammaproteobacteria</taxon>
        <taxon>Alteromonadales</taxon>
        <taxon>Alteromonadaceae</taxon>
        <taxon>Glaciecola</taxon>
    </lineage>
</organism>
<reference evidence="7" key="1">
    <citation type="journal article" date="2019" name="Int. J. Syst. Evol. Microbiol.">
        <title>The Global Catalogue of Microorganisms (GCM) 10K type strain sequencing project: providing services to taxonomists for standard genome sequencing and annotation.</title>
        <authorList>
            <consortium name="The Broad Institute Genomics Platform"/>
            <consortium name="The Broad Institute Genome Sequencing Center for Infectious Disease"/>
            <person name="Wu L."/>
            <person name="Ma J."/>
        </authorList>
    </citation>
    <scope>NUCLEOTIDE SEQUENCE [LARGE SCALE GENOMIC DNA]</scope>
    <source>
        <strain evidence="7">KACC 12507</strain>
    </source>
</reference>
<evidence type="ECO:0000256" key="2">
    <source>
        <dbReference type="ARBA" id="ARBA00022679"/>
    </source>
</evidence>
<evidence type="ECO:0000259" key="5">
    <source>
        <dbReference type="Pfam" id="PF03109"/>
    </source>
</evidence>
<evidence type="ECO:0000256" key="3">
    <source>
        <dbReference type="ARBA" id="ARBA00022741"/>
    </source>
</evidence>
<keyword evidence="6" id="KW-0418">Kinase</keyword>
<dbReference type="EMBL" id="JBHSGU010000001">
    <property type="protein sequence ID" value="MFC4698687.1"/>
    <property type="molecule type" value="Genomic_DNA"/>
</dbReference>
<comment type="similarity">
    <text evidence="1">Belongs to the protein kinase superfamily. ADCK protein kinase family.</text>
</comment>
<feature type="domain" description="ABC1 atypical kinase-like" evidence="5">
    <location>
        <begin position="97"/>
        <end position="338"/>
    </location>
</feature>
<dbReference type="InterPro" id="IPR004147">
    <property type="entry name" value="ABC1_dom"/>
</dbReference>
<proteinExistence type="inferred from homology"/>
<dbReference type="InterPro" id="IPR034646">
    <property type="entry name" value="ADCK3_dom"/>
</dbReference>
<evidence type="ECO:0000256" key="1">
    <source>
        <dbReference type="ARBA" id="ARBA00009670"/>
    </source>
</evidence>
<dbReference type="PANTHER" id="PTHR43851">
    <property type="match status" value="1"/>
</dbReference>
<sequence length="438" mass="48575">MNQNKASKIPASRLSRLGKLGKMAGSIATSALGNTASQLLKAQRPSVQSTLLTSTNASTLTKHLSEMRGAAMKVGQMLSMDAGEFLPPEWEPILATLRQGADSMPKTQLLSMLNAHWGNNWANHFSYFSFEPVAAASIGQVHKAQLKTGEWLAVKVQYPGVAQSIDSDVNNIGRFIKLSGMLPKGFDLDTILQQAKAQLISEADYAQEAEHMKNFAKLLQNQPQFLVPEVYAPLSNQHILCMSFIEGVPIESLCEKNVRDQDKQAAINALFRLMLAELFDYALIQSDPNFANYLYAPKSKQIVLLDFGACRPIPDNIQRHYKQMALGMLAQDVNAMQSAMRGLSLINDSMTNEVESVILNACLMASECLQTNHYNFKSRELIQRLYDSTKVLMKERSVIEPPNFDVALVNRKVSGMVMLANKFCCDVSLKEAVEKYAD</sequence>
<dbReference type="Pfam" id="PF03109">
    <property type="entry name" value="ABC1"/>
    <property type="match status" value="1"/>
</dbReference>
<evidence type="ECO:0000313" key="6">
    <source>
        <dbReference type="EMBL" id="MFC4698687.1"/>
    </source>
</evidence>
<keyword evidence="2 6" id="KW-0808">Transferase</keyword>
<dbReference type="SUPFAM" id="SSF56112">
    <property type="entry name" value="Protein kinase-like (PK-like)"/>
    <property type="match status" value="1"/>
</dbReference>
<dbReference type="GO" id="GO:0016301">
    <property type="term" value="F:kinase activity"/>
    <property type="evidence" value="ECO:0007669"/>
    <property type="project" value="UniProtKB-KW"/>
</dbReference>
<evidence type="ECO:0000313" key="7">
    <source>
        <dbReference type="Proteomes" id="UP001595897"/>
    </source>
</evidence>
<gene>
    <name evidence="6" type="ORF">ACFO4O_00750</name>
</gene>
<keyword evidence="3" id="KW-0547">Nucleotide-binding</keyword>
<dbReference type="InterPro" id="IPR051409">
    <property type="entry name" value="Atypical_kinase_ADCK"/>
</dbReference>
<dbReference type="RefSeq" id="WP_382405310.1">
    <property type="nucleotide sequence ID" value="NZ_JBHSGU010000001.1"/>
</dbReference>
<keyword evidence="7" id="KW-1185">Reference proteome</keyword>